<dbReference type="PANTHER" id="PTHR22950:SF340">
    <property type="entry name" value="AMINO ACID TRANSPORTER TRANSMEMBRANE DOMAIN-CONTAINING PROTEIN-RELATED"/>
    <property type="match status" value="1"/>
</dbReference>
<feature type="domain" description="Amino acid transporter transmembrane" evidence="6">
    <location>
        <begin position="22"/>
        <end position="215"/>
    </location>
</feature>
<feature type="transmembrane region" description="Helical" evidence="5">
    <location>
        <begin position="198"/>
        <end position="215"/>
    </location>
</feature>
<reference evidence="7 8" key="1">
    <citation type="submission" date="2019-08" db="EMBL/GenBank/DDBJ databases">
        <title>Whole genome of Aphis craccivora.</title>
        <authorList>
            <person name="Voronova N.V."/>
            <person name="Shulinski R.S."/>
            <person name="Bandarenka Y.V."/>
            <person name="Zhorov D.G."/>
            <person name="Warner D."/>
        </authorList>
    </citation>
    <scope>NUCLEOTIDE SEQUENCE [LARGE SCALE GENOMIC DNA]</scope>
    <source>
        <strain evidence="7">180601</strain>
        <tissue evidence="7">Whole Body</tissue>
    </source>
</reference>
<evidence type="ECO:0000313" key="8">
    <source>
        <dbReference type="Proteomes" id="UP000478052"/>
    </source>
</evidence>
<evidence type="ECO:0000256" key="1">
    <source>
        <dbReference type="ARBA" id="ARBA00004141"/>
    </source>
</evidence>
<keyword evidence="3 5" id="KW-1133">Transmembrane helix</keyword>
<evidence type="ECO:0000259" key="6">
    <source>
        <dbReference type="Pfam" id="PF01490"/>
    </source>
</evidence>
<keyword evidence="2 5" id="KW-0812">Transmembrane</keyword>
<evidence type="ECO:0000256" key="2">
    <source>
        <dbReference type="ARBA" id="ARBA00022692"/>
    </source>
</evidence>
<evidence type="ECO:0000256" key="3">
    <source>
        <dbReference type="ARBA" id="ARBA00022989"/>
    </source>
</evidence>
<name>A0A6G0Y0H1_APHCR</name>
<keyword evidence="8" id="KW-1185">Reference proteome</keyword>
<evidence type="ECO:0000313" key="7">
    <source>
        <dbReference type="EMBL" id="KAF0746626.1"/>
    </source>
</evidence>
<dbReference type="EMBL" id="VUJU01007134">
    <property type="protein sequence ID" value="KAF0746626.1"/>
    <property type="molecule type" value="Genomic_DNA"/>
</dbReference>
<accession>A0A6G0Y0H1</accession>
<feature type="non-terminal residue" evidence="7">
    <location>
        <position position="248"/>
    </location>
</feature>
<sequence>MSLNANGSPPYDPHAHRILEHPTTNNETLIHLLKGSLGTGILAMPNAFYNSGLLIGTVGTILIGILCTYCLHVLVRSQYLLCKRLRVPILSYPDSMKYALQDGPAFLRFGVPLSAFIVDGFLIVYQLGICCVYIMFIGTSIKQCELFHPLNLLNDDSKVLDIYIEPMNERYYMLIILLPLVAINLIRNLKLLAPFSQAANIITFVGLGIVLWYIFTDLPPINSRPLIGEPRKYTLFVGTTLFALEAVG</sequence>
<dbReference type="AlphaFoldDB" id="A0A6G0Y0H1"/>
<evidence type="ECO:0000256" key="5">
    <source>
        <dbReference type="SAM" id="Phobius"/>
    </source>
</evidence>
<evidence type="ECO:0000256" key="4">
    <source>
        <dbReference type="ARBA" id="ARBA00023136"/>
    </source>
</evidence>
<proteinExistence type="predicted"/>
<dbReference type="OrthoDB" id="1684102at2759"/>
<dbReference type="GO" id="GO:0015179">
    <property type="term" value="F:L-amino acid transmembrane transporter activity"/>
    <property type="evidence" value="ECO:0007669"/>
    <property type="project" value="TreeGrafter"/>
</dbReference>
<keyword evidence="4 5" id="KW-0472">Membrane</keyword>
<feature type="transmembrane region" description="Helical" evidence="5">
    <location>
        <begin position="53"/>
        <end position="75"/>
    </location>
</feature>
<comment type="caution">
    <text evidence="7">The sequence shown here is derived from an EMBL/GenBank/DDBJ whole genome shotgun (WGS) entry which is preliminary data.</text>
</comment>
<dbReference type="Proteomes" id="UP000478052">
    <property type="component" value="Unassembled WGS sequence"/>
</dbReference>
<dbReference type="InterPro" id="IPR013057">
    <property type="entry name" value="AA_transpt_TM"/>
</dbReference>
<dbReference type="PANTHER" id="PTHR22950">
    <property type="entry name" value="AMINO ACID TRANSPORTER"/>
    <property type="match status" value="1"/>
</dbReference>
<gene>
    <name evidence="7" type="ORF">FWK35_00032623</name>
</gene>
<protein>
    <submittedName>
        <fullName evidence="7">Proton-coupled amino acid transporter-like protein CG1139</fullName>
    </submittedName>
</protein>
<comment type="subcellular location">
    <subcellularLocation>
        <location evidence="1">Membrane</location>
        <topology evidence="1">Multi-pass membrane protein</topology>
    </subcellularLocation>
</comment>
<feature type="transmembrane region" description="Helical" evidence="5">
    <location>
        <begin position="170"/>
        <end position="186"/>
    </location>
</feature>
<organism evidence="7 8">
    <name type="scientific">Aphis craccivora</name>
    <name type="common">Cowpea aphid</name>
    <dbReference type="NCBI Taxonomy" id="307492"/>
    <lineage>
        <taxon>Eukaryota</taxon>
        <taxon>Metazoa</taxon>
        <taxon>Ecdysozoa</taxon>
        <taxon>Arthropoda</taxon>
        <taxon>Hexapoda</taxon>
        <taxon>Insecta</taxon>
        <taxon>Pterygota</taxon>
        <taxon>Neoptera</taxon>
        <taxon>Paraneoptera</taxon>
        <taxon>Hemiptera</taxon>
        <taxon>Sternorrhyncha</taxon>
        <taxon>Aphidomorpha</taxon>
        <taxon>Aphidoidea</taxon>
        <taxon>Aphididae</taxon>
        <taxon>Aphidini</taxon>
        <taxon>Aphis</taxon>
        <taxon>Aphis</taxon>
    </lineage>
</organism>
<dbReference type="GO" id="GO:0005774">
    <property type="term" value="C:vacuolar membrane"/>
    <property type="evidence" value="ECO:0007669"/>
    <property type="project" value="TreeGrafter"/>
</dbReference>
<dbReference type="Pfam" id="PF01490">
    <property type="entry name" value="Aa_trans"/>
    <property type="match status" value="1"/>
</dbReference>
<feature type="transmembrane region" description="Helical" evidence="5">
    <location>
        <begin position="116"/>
        <end position="141"/>
    </location>
</feature>